<dbReference type="EMBL" id="CAJJDM010000138">
    <property type="protein sequence ID" value="CAD8108044.1"/>
    <property type="molecule type" value="Genomic_DNA"/>
</dbReference>
<evidence type="ECO:0000313" key="1">
    <source>
        <dbReference type="EMBL" id="CAD8108044.1"/>
    </source>
</evidence>
<reference evidence="1" key="1">
    <citation type="submission" date="2021-01" db="EMBL/GenBank/DDBJ databases">
        <authorList>
            <consortium name="Genoscope - CEA"/>
            <person name="William W."/>
        </authorList>
    </citation>
    <scope>NUCLEOTIDE SEQUENCE</scope>
</reference>
<dbReference type="AlphaFoldDB" id="A0A8S1PY28"/>
<accession>A0A8S1PY28</accession>
<gene>
    <name evidence="1" type="ORF">PPRIM_AZ9-3.1.T1350146</name>
</gene>
<proteinExistence type="predicted"/>
<dbReference type="Proteomes" id="UP000688137">
    <property type="component" value="Unassembled WGS sequence"/>
</dbReference>
<name>A0A8S1PY28_PARPR</name>
<dbReference type="PANTHER" id="PTHR19920">
    <property type="entry name" value="WD40 PROTEIN CIAO1"/>
    <property type="match status" value="1"/>
</dbReference>
<comment type="caution">
    <text evidence="1">The sequence shown here is derived from an EMBL/GenBank/DDBJ whole genome shotgun (WGS) entry which is preliminary data.</text>
</comment>
<dbReference type="PANTHER" id="PTHR19920:SF0">
    <property type="entry name" value="CYTOSOLIC IRON-SULFUR PROTEIN ASSEMBLY PROTEIN CIAO1-RELATED"/>
    <property type="match status" value="1"/>
</dbReference>
<protein>
    <submittedName>
        <fullName evidence="1">Uncharacterized protein</fullName>
    </submittedName>
</protein>
<evidence type="ECO:0000313" key="2">
    <source>
        <dbReference type="Proteomes" id="UP000688137"/>
    </source>
</evidence>
<sequence length="437" mass="51962">MNSKLRSYQEQQCKNWIIWKIEQNDFQKSLINIGKRWQIIVFLIETIRCLDRFQSYEENKDIQIILNQIMNNQIFFVKYKDTRKTPENIICLSPNTINNNNKQSTYEIISKFQLKKKVDCYTLAINHDNSLFLIGLDEGIKVMEIQSDMQYQKYNTNQVITLKDVGIYKVQNLVFFKKKTAILNSFISSSDGCLIIICKWNPIFKLKQKPEHNWIIRNYEIKFLQLNSEENQIIFALNSQIHYLSSLKSWVCEQKIQNSLDEIRGLSINQNGNQLVVCDLQNITIRELHNSEWKLKQTLPIIGQNFCFINNFMFTFQPIQSQALSIYSFDCNIREYIKSSEIICKGLVKQDKIIIIVPMFHLKIFYQALMEILQTFYNFLSFKTCKIMSVEQHNQLNLRILAQMVPLVIIENFQQFMILPQMRFKLEKIKIRNDINK</sequence>
<dbReference type="GO" id="GO:0016226">
    <property type="term" value="P:iron-sulfur cluster assembly"/>
    <property type="evidence" value="ECO:0007669"/>
    <property type="project" value="TreeGrafter"/>
</dbReference>
<keyword evidence="2" id="KW-1185">Reference proteome</keyword>
<dbReference type="GO" id="GO:0097361">
    <property type="term" value="C:cytosolic [4Fe-4S] assembly targeting complex"/>
    <property type="evidence" value="ECO:0007669"/>
    <property type="project" value="TreeGrafter"/>
</dbReference>
<organism evidence="1 2">
    <name type="scientific">Paramecium primaurelia</name>
    <dbReference type="NCBI Taxonomy" id="5886"/>
    <lineage>
        <taxon>Eukaryota</taxon>
        <taxon>Sar</taxon>
        <taxon>Alveolata</taxon>
        <taxon>Ciliophora</taxon>
        <taxon>Intramacronucleata</taxon>
        <taxon>Oligohymenophorea</taxon>
        <taxon>Peniculida</taxon>
        <taxon>Parameciidae</taxon>
        <taxon>Paramecium</taxon>
    </lineage>
</organism>